<dbReference type="Proteomes" id="UP001143364">
    <property type="component" value="Unassembled WGS sequence"/>
</dbReference>
<feature type="transmembrane region" description="Helical" evidence="6">
    <location>
        <begin position="36"/>
        <end position="56"/>
    </location>
</feature>
<feature type="transmembrane region" description="Helical" evidence="6">
    <location>
        <begin position="146"/>
        <end position="167"/>
    </location>
</feature>
<keyword evidence="9" id="KW-1185">Reference proteome</keyword>
<dbReference type="PANTHER" id="PTHR36506:SF1">
    <property type="entry name" value="PREFLAGELLIN PEPTIDASE"/>
    <property type="match status" value="1"/>
</dbReference>
<comment type="subcellular location">
    <subcellularLocation>
        <location evidence="1">Cell membrane</location>
        <topology evidence="1">Multi-pass membrane protein</topology>
    </subcellularLocation>
</comment>
<accession>A0A9W6N3S9</accession>
<dbReference type="InterPro" id="IPR000045">
    <property type="entry name" value="Prepilin_IV_endopep_pep"/>
</dbReference>
<keyword evidence="5 6" id="KW-0472">Membrane</keyword>
<keyword evidence="3 6" id="KW-0812">Transmembrane</keyword>
<evidence type="ECO:0000313" key="9">
    <source>
        <dbReference type="Proteomes" id="UP001143364"/>
    </source>
</evidence>
<name>A0A9W6N3S9_9HYPH</name>
<dbReference type="Pfam" id="PF01478">
    <property type="entry name" value="Peptidase_A24"/>
    <property type="match status" value="1"/>
</dbReference>
<organism evidence="8 9">
    <name type="scientific">Methylopila jiangsuensis</name>
    <dbReference type="NCBI Taxonomy" id="586230"/>
    <lineage>
        <taxon>Bacteria</taxon>
        <taxon>Pseudomonadati</taxon>
        <taxon>Pseudomonadota</taxon>
        <taxon>Alphaproteobacteria</taxon>
        <taxon>Hyphomicrobiales</taxon>
        <taxon>Methylopilaceae</taxon>
        <taxon>Methylopila</taxon>
    </lineage>
</organism>
<dbReference type="GO" id="GO:0004190">
    <property type="term" value="F:aspartic-type endopeptidase activity"/>
    <property type="evidence" value="ECO:0007669"/>
    <property type="project" value="InterPro"/>
</dbReference>
<sequence length="171" mass="17549">MTGSVTLDVFVLAVLPALVAVAAVSDLLTMTIPNRLVLAVVAAFAVAAPAAGLGPAQIGMHLAAGALVLAIGVALFIPGWIGGGDAKLAGALALWLGFTPLLEWFVLFALFGGALTLAVLWYRGVPLPARLVGVDWLARLHHPRSGVPYGVALAAGTLLLLPATDWFRLLS</sequence>
<reference evidence="8" key="2">
    <citation type="submission" date="2023-01" db="EMBL/GenBank/DDBJ databases">
        <authorList>
            <person name="Sun Q."/>
            <person name="Evtushenko L."/>
        </authorList>
    </citation>
    <scope>NUCLEOTIDE SEQUENCE</scope>
    <source>
        <strain evidence="8">VKM B-2555</strain>
    </source>
</reference>
<keyword evidence="2" id="KW-1003">Cell membrane</keyword>
<comment type="caution">
    <text evidence="8">The sequence shown here is derived from an EMBL/GenBank/DDBJ whole genome shotgun (WGS) entry which is preliminary data.</text>
</comment>
<evidence type="ECO:0000259" key="7">
    <source>
        <dbReference type="Pfam" id="PF01478"/>
    </source>
</evidence>
<reference evidence="8" key="1">
    <citation type="journal article" date="2014" name="Int. J. Syst. Evol. Microbiol.">
        <title>Complete genome sequence of Corynebacterium casei LMG S-19264T (=DSM 44701T), isolated from a smear-ripened cheese.</title>
        <authorList>
            <consortium name="US DOE Joint Genome Institute (JGI-PGF)"/>
            <person name="Walter F."/>
            <person name="Albersmeier A."/>
            <person name="Kalinowski J."/>
            <person name="Ruckert C."/>
        </authorList>
    </citation>
    <scope>NUCLEOTIDE SEQUENCE</scope>
    <source>
        <strain evidence="8">VKM B-2555</strain>
    </source>
</reference>
<dbReference type="EMBL" id="BSFK01000016">
    <property type="protein sequence ID" value="GLK77364.1"/>
    <property type="molecule type" value="Genomic_DNA"/>
</dbReference>
<dbReference type="InterPro" id="IPR052218">
    <property type="entry name" value="Preflagellin_Peptidase"/>
</dbReference>
<evidence type="ECO:0000256" key="4">
    <source>
        <dbReference type="ARBA" id="ARBA00022989"/>
    </source>
</evidence>
<evidence type="ECO:0000256" key="2">
    <source>
        <dbReference type="ARBA" id="ARBA00022475"/>
    </source>
</evidence>
<evidence type="ECO:0000256" key="1">
    <source>
        <dbReference type="ARBA" id="ARBA00004651"/>
    </source>
</evidence>
<feature type="transmembrane region" description="Helical" evidence="6">
    <location>
        <begin position="93"/>
        <end position="122"/>
    </location>
</feature>
<gene>
    <name evidence="8" type="primary">ctpB</name>
    <name evidence="8" type="ORF">GCM10008171_26180</name>
</gene>
<proteinExistence type="predicted"/>
<dbReference type="RefSeq" id="WP_271205216.1">
    <property type="nucleotide sequence ID" value="NZ_BSFK01000016.1"/>
</dbReference>
<dbReference type="GO" id="GO:0005886">
    <property type="term" value="C:plasma membrane"/>
    <property type="evidence" value="ECO:0007669"/>
    <property type="project" value="UniProtKB-SubCell"/>
</dbReference>
<keyword evidence="4 6" id="KW-1133">Transmembrane helix</keyword>
<feature type="transmembrane region" description="Helical" evidence="6">
    <location>
        <begin position="6"/>
        <end position="24"/>
    </location>
</feature>
<feature type="transmembrane region" description="Helical" evidence="6">
    <location>
        <begin position="62"/>
        <end position="81"/>
    </location>
</feature>
<evidence type="ECO:0000256" key="3">
    <source>
        <dbReference type="ARBA" id="ARBA00022692"/>
    </source>
</evidence>
<protein>
    <submittedName>
        <fullName evidence="8">Type 4 prepilin peptidase 1</fullName>
    </submittedName>
</protein>
<feature type="domain" description="Prepilin type IV endopeptidase peptidase" evidence="7">
    <location>
        <begin position="14"/>
        <end position="116"/>
    </location>
</feature>
<evidence type="ECO:0000256" key="6">
    <source>
        <dbReference type="SAM" id="Phobius"/>
    </source>
</evidence>
<dbReference type="AlphaFoldDB" id="A0A9W6N3S9"/>
<dbReference type="PANTHER" id="PTHR36506">
    <property type="entry name" value="PREFLAGELLIN PEPTIDASE"/>
    <property type="match status" value="1"/>
</dbReference>
<dbReference type="Gene3D" id="1.20.120.1220">
    <property type="match status" value="1"/>
</dbReference>
<evidence type="ECO:0000313" key="8">
    <source>
        <dbReference type="EMBL" id="GLK77364.1"/>
    </source>
</evidence>
<evidence type="ECO:0000256" key="5">
    <source>
        <dbReference type="ARBA" id="ARBA00023136"/>
    </source>
</evidence>